<dbReference type="KEGG" id="emc:129325536"/>
<organism evidence="1 2">
    <name type="scientific">Eublepharis macularius</name>
    <name type="common">Leopard gecko</name>
    <name type="synonym">Cyrtodactylus macularius</name>
    <dbReference type="NCBI Taxonomy" id="481883"/>
    <lineage>
        <taxon>Eukaryota</taxon>
        <taxon>Metazoa</taxon>
        <taxon>Chordata</taxon>
        <taxon>Craniata</taxon>
        <taxon>Vertebrata</taxon>
        <taxon>Euteleostomi</taxon>
        <taxon>Lepidosauria</taxon>
        <taxon>Squamata</taxon>
        <taxon>Bifurcata</taxon>
        <taxon>Gekkota</taxon>
        <taxon>Eublepharidae</taxon>
        <taxon>Eublepharinae</taxon>
        <taxon>Eublepharis</taxon>
    </lineage>
</organism>
<dbReference type="RefSeq" id="XP_054829228.1">
    <property type="nucleotide sequence ID" value="XM_054973253.1"/>
</dbReference>
<dbReference type="GeneID" id="129325536"/>
<dbReference type="InterPro" id="IPR037728">
    <property type="entry name" value="C21orf140-like"/>
</dbReference>
<name>A0AA97J0M7_EUBMA</name>
<dbReference type="PANTHER" id="PTHR35969:SF1">
    <property type="entry name" value="FAMILY WITH SEQUENCE SIMILARITY 243 MEMBER A"/>
    <property type="match status" value="1"/>
</dbReference>
<gene>
    <name evidence="2" type="primary">C3H21orf140</name>
</gene>
<proteinExistence type="predicted"/>
<dbReference type="AlphaFoldDB" id="A0AA97J0M7"/>
<evidence type="ECO:0000313" key="2">
    <source>
        <dbReference type="RefSeq" id="XP_054829228.1"/>
    </source>
</evidence>
<dbReference type="Proteomes" id="UP001190640">
    <property type="component" value="Chromosome 3"/>
</dbReference>
<reference evidence="2" key="1">
    <citation type="submission" date="2025-08" db="UniProtKB">
        <authorList>
            <consortium name="RefSeq"/>
        </authorList>
    </citation>
    <scope>IDENTIFICATION</scope>
    <source>
        <tissue evidence="2">Blood</tissue>
    </source>
</reference>
<dbReference type="PANTHER" id="PTHR35969">
    <property type="entry name" value="PROTEIN FAM243A-RELATED"/>
    <property type="match status" value="1"/>
</dbReference>
<dbReference type="CTD" id="142490890"/>
<sequence>MYRIVNPLLKHIMHRSYLDPTSKKQCLQYLKTLRTLQFSGYNNTIFLGETDILESLITGEKVPQEGNLNWPLWTIVHAGSSQGWVPWKYRVFLRDHLSLGQQEDVFQEFCDSLSVTYGKCVIVVREKRPPRMQNEASSQDEEISEPQPASSLYLSSIKCCPEIAKASGHELLSVPFPYNYLHPMDAAWSSLKWFVISNRKEYSLKSIERTYSYQCILFSDLIGKGIEKMSLSKWKVAISKVRRWENYYLDKFS</sequence>
<keyword evidence="1" id="KW-1185">Reference proteome</keyword>
<evidence type="ECO:0000313" key="1">
    <source>
        <dbReference type="Proteomes" id="UP001190640"/>
    </source>
</evidence>
<protein>
    <submittedName>
        <fullName evidence="2">Uncharacterized protein C21orf140 homolog</fullName>
    </submittedName>
</protein>
<accession>A0AA97J0M7</accession>